<dbReference type="Gene3D" id="3.40.50.2000">
    <property type="entry name" value="Glycogen Phosphorylase B"/>
    <property type="match status" value="2"/>
</dbReference>
<dbReference type="SUPFAM" id="SSF53756">
    <property type="entry name" value="UDP-Glycosyltransferase/glycogen phosphorylase"/>
    <property type="match status" value="1"/>
</dbReference>
<evidence type="ECO:0000313" key="13">
    <source>
        <dbReference type="Proteomes" id="UP000306420"/>
    </source>
</evidence>
<keyword evidence="5 11" id="KW-0328">Glycosyltransferase</keyword>
<organism evidence="12 13">
    <name type="scientific">Ruoffia tabacinasalis</name>
    <dbReference type="NCBI Taxonomy" id="87458"/>
    <lineage>
        <taxon>Bacteria</taxon>
        <taxon>Bacillati</taxon>
        <taxon>Bacillota</taxon>
        <taxon>Bacilli</taxon>
        <taxon>Lactobacillales</taxon>
        <taxon>Aerococcaceae</taxon>
        <taxon>Ruoffia</taxon>
    </lineage>
</organism>
<gene>
    <name evidence="12" type="ORF">FEZ33_11025</name>
</gene>
<dbReference type="GO" id="GO:0030170">
    <property type="term" value="F:pyridoxal phosphate binding"/>
    <property type="evidence" value="ECO:0007669"/>
    <property type="project" value="InterPro"/>
</dbReference>
<evidence type="ECO:0000256" key="10">
    <source>
        <dbReference type="PIRSR" id="PIRSR000460-1"/>
    </source>
</evidence>
<proteinExistence type="inferred from homology"/>
<evidence type="ECO:0000256" key="5">
    <source>
        <dbReference type="ARBA" id="ARBA00022676"/>
    </source>
</evidence>
<evidence type="ECO:0000256" key="1">
    <source>
        <dbReference type="ARBA" id="ARBA00001275"/>
    </source>
</evidence>
<dbReference type="Pfam" id="PF00343">
    <property type="entry name" value="Phosphorylase"/>
    <property type="match status" value="1"/>
</dbReference>
<dbReference type="PANTHER" id="PTHR11468">
    <property type="entry name" value="GLYCOGEN PHOSPHORYLASE"/>
    <property type="match status" value="1"/>
</dbReference>
<evidence type="ECO:0000256" key="2">
    <source>
        <dbReference type="ARBA" id="ARBA00001933"/>
    </source>
</evidence>
<evidence type="ECO:0000256" key="4">
    <source>
        <dbReference type="ARBA" id="ARBA00022533"/>
    </source>
</evidence>
<dbReference type="RefSeq" id="WP_138405432.1">
    <property type="nucleotide sequence ID" value="NZ_VBSP01000059.1"/>
</dbReference>
<reference evidence="12 13" key="1">
    <citation type="submission" date="2019-05" db="EMBL/GenBank/DDBJ databases">
        <title>The metagenome of a microbial culture collection derived from dairy environment covers the genomic content of the human microbiome.</title>
        <authorList>
            <person name="Roder T."/>
            <person name="Wuthrich D."/>
            <person name="Sattari Z."/>
            <person name="Von Ah U."/>
            <person name="Bar C."/>
            <person name="Ronchi F."/>
            <person name="Macpherson A.J."/>
            <person name="Ganal-Vonarburg S.C."/>
            <person name="Bruggmann R."/>
            <person name="Vergeres G."/>
        </authorList>
    </citation>
    <scope>NUCLEOTIDE SEQUENCE [LARGE SCALE GENOMIC DNA]</scope>
    <source>
        <strain evidence="12 13">FAM 24227</strain>
    </source>
</reference>
<keyword evidence="6 11" id="KW-0808">Transferase</keyword>
<evidence type="ECO:0000313" key="12">
    <source>
        <dbReference type="EMBL" id="TLQ39118.1"/>
    </source>
</evidence>
<comment type="similarity">
    <text evidence="3 11">Belongs to the glycogen phosphorylase family.</text>
</comment>
<keyword evidence="7 10" id="KW-0663">Pyridoxal phosphate</keyword>
<keyword evidence="8 11" id="KW-0119">Carbohydrate metabolism</keyword>
<dbReference type="InterPro" id="IPR000811">
    <property type="entry name" value="Glyco_trans_35"/>
</dbReference>
<protein>
    <recommendedName>
        <fullName evidence="11">Alpha-1,4 glucan phosphorylase</fullName>
        <ecNumber evidence="11">2.4.1.1</ecNumber>
    </recommendedName>
</protein>
<dbReference type="Proteomes" id="UP000306420">
    <property type="component" value="Unassembled WGS sequence"/>
</dbReference>
<accession>A0A5R9DRN2</accession>
<dbReference type="AlphaFoldDB" id="A0A5R9DRN2"/>
<keyword evidence="4" id="KW-0021">Allosteric enzyme</keyword>
<dbReference type="GO" id="GO:0005737">
    <property type="term" value="C:cytoplasm"/>
    <property type="evidence" value="ECO:0007669"/>
    <property type="project" value="TreeGrafter"/>
</dbReference>
<dbReference type="EMBL" id="VBSP01000059">
    <property type="protein sequence ID" value="TLQ39118.1"/>
    <property type="molecule type" value="Genomic_DNA"/>
</dbReference>
<dbReference type="OrthoDB" id="9760804at2"/>
<evidence type="ECO:0000256" key="11">
    <source>
        <dbReference type="RuleBase" id="RU000587"/>
    </source>
</evidence>
<comment type="function">
    <text evidence="9">Phosphorylase is an important allosteric enzyme in carbohydrate metabolism. Enzymes from different sources differ in their regulatory mechanisms and in their natural substrates. However, all known phosphorylases share catalytic and structural properties.</text>
</comment>
<evidence type="ECO:0000256" key="6">
    <source>
        <dbReference type="ARBA" id="ARBA00022679"/>
    </source>
</evidence>
<comment type="catalytic activity">
    <reaction evidence="1 11">
        <text>[(1-&gt;4)-alpha-D-glucosyl](n) + phosphate = [(1-&gt;4)-alpha-D-glucosyl](n-1) + alpha-D-glucose 1-phosphate</text>
        <dbReference type="Rhea" id="RHEA:41732"/>
        <dbReference type="Rhea" id="RHEA-COMP:9584"/>
        <dbReference type="Rhea" id="RHEA-COMP:9586"/>
        <dbReference type="ChEBI" id="CHEBI:15444"/>
        <dbReference type="ChEBI" id="CHEBI:43474"/>
        <dbReference type="ChEBI" id="CHEBI:58601"/>
        <dbReference type="EC" id="2.4.1.1"/>
    </reaction>
</comment>
<evidence type="ECO:0000256" key="7">
    <source>
        <dbReference type="ARBA" id="ARBA00022898"/>
    </source>
</evidence>
<comment type="cofactor">
    <cofactor evidence="2 11">
        <name>pyridoxal 5'-phosphate</name>
        <dbReference type="ChEBI" id="CHEBI:597326"/>
    </cofactor>
</comment>
<dbReference type="PROSITE" id="PS00102">
    <property type="entry name" value="PHOSPHORYLASE"/>
    <property type="match status" value="1"/>
</dbReference>
<evidence type="ECO:0000256" key="9">
    <source>
        <dbReference type="ARBA" id="ARBA00025174"/>
    </source>
</evidence>
<dbReference type="EC" id="2.4.1.1" evidence="11"/>
<name>A0A5R9DRN2_9LACT</name>
<dbReference type="InterPro" id="IPR035090">
    <property type="entry name" value="Pyridoxal_P_attach_site"/>
</dbReference>
<dbReference type="GO" id="GO:0008184">
    <property type="term" value="F:glycogen phosphorylase activity"/>
    <property type="evidence" value="ECO:0007669"/>
    <property type="project" value="InterPro"/>
</dbReference>
<dbReference type="NCBIfam" id="TIGR02093">
    <property type="entry name" value="P_ylase"/>
    <property type="match status" value="1"/>
</dbReference>
<evidence type="ECO:0000256" key="3">
    <source>
        <dbReference type="ARBA" id="ARBA00006047"/>
    </source>
</evidence>
<dbReference type="GO" id="GO:0005980">
    <property type="term" value="P:glycogen catabolic process"/>
    <property type="evidence" value="ECO:0007669"/>
    <property type="project" value="TreeGrafter"/>
</dbReference>
<sequence>MSILENYVLDNFDKPIRECSDQEMYKVLLDLVRDKSRELPTNDDKKKKLYYFSAEFLIGKLLSNNLLNLGIYDEVNNELIANGKNIMDIEQAELEPSLGNGGLGRLAACFVDSITTLGINGDGVGLNYHFGLFKQVFKDNQQTQLPDPWITEESWLIKNEKSYEVPFNNFTLKSTLYDIDVLGYNSDTRNRLRLFDLDSVTSDIIEEGTIHFDKTNIEENLTLFLYPDDSDREGELLRIFQQYYMVSNGAQLILDEAVARGSNLHDLAEYAVIQINDTHPAFVIPEMIRLLTQRGIDFDEAIQITQTMTAFTNHTILAEALEKWPIDELEQVMPEIANIIRELDNRKKDEFPNNHAVSIIDEHDRVHMAHMAIHYGYSINGVAALHTEILKNSELKAFFDIYPNKFINKTNGITFRRWIMDANKELADFIDDLISDEWRTSANLEPLLDFKDDENVLTKLRAIKFNNKQRLSHRLETMQNVTINEHSIIDVHIKRIHEYKRQQMLLLYIIHKYNDIKNGNIPKTPITIIFGGKAAAAYTIARDIIHAILTVSEIIANDDEVNEHFQVVMVENYNVTHAQYLIPATDISEQISLASKEASGTGNMKFMLNGALTLCTLDGANVEIADLVGEENIYIFGKRSEEIVDLYATNGYNARSYYERETIKPLVDFLMDPKMLELGDEGRLSRLHYDMINKDYFMALIDLEEFIEIKEKVYEDYEDHDTWTRKALINIAKAGFFSSDRTINEYNRDIWHLEQEIKNVN</sequence>
<feature type="modified residue" description="N6-(pyridoxal phosphate)lysine" evidence="10">
    <location>
        <position position="605"/>
    </location>
</feature>
<evidence type="ECO:0000256" key="8">
    <source>
        <dbReference type="ARBA" id="ARBA00023277"/>
    </source>
</evidence>
<dbReference type="InterPro" id="IPR011833">
    <property type="entry name" value="Glycg_phsphrylas"/>
</dbReference>
<comment type="function">
    <text evidence="11">Allosteric enzyme that catalyzes the rate-limiting step in glycogen catabolism, the phosphorolytic cleavage of glycogen to produce glucose-1-phosphate, and plays a central role in maintaining cellular and organismal glucose homeostasis.</text>
</comment>
<comment type="caution">
    <text evidence="12">The sequence shown here is derived from an EMBL/GenBank/DDBJ whole genome shotgun (WGS) entry which is preliminary data.</text>
</comment>
<dbReference type="FunFam" id="3.40.50.2000:FF:000003">
    <property type="entry name" value="Alpha-1,4 glucan phosphorylase"/>
    <property type="match status" value="1"/>
</dbReference>
<dbReference type="PIRSF" id="PIRSF000460">
    <property type="entry name" value="Pprylas_GlgP"/>
    <property type="match status" value="1"/>
</dbReference>
<dbReference type="PANTHER" id="PTHR11468:SF3">
    <property type="entry name" value="GLYCOGEN PHOSPHORYLASE, LIVER FORM"/>
    <property type="match status" value="1"/>
</dbReference>